<accession>A0ABU7UYQ5</accession>
<name>A0ABU7UYQ5_9GAMM</name>
<sequence>MPKRPLTVTVIGFIILIQAAMNFLSLTAIRKDPALLAQAIPTATGADISRAIPIAMFACVVMFLIGLSLLRGLNWARIAVVALALLVTLMALMSGNTAMLLGAGLHAMMAFLLYRPAANAFFEAKRRGGSNPPPPPSDGPNGGTGSGEGSGNGRIVV</sequence>
<keyword evidence="4" id="KW-1185">Reference proteome</keyword>
<keyword evidence="2" id="KW-0472">Membrane</keyword>
<dbReference type="RefSeq" id="WP_331690323.1">
    <property type="nucleotide sequence ID" value="NZ_JAZHBN010000010.1"/>
</dbReference>
<evidence type="ECO:0000256" key="1">
    <source>
        <dbReference type="SAM" id="MobiDB-lite"/>
    </source>
</evidence>
<keyword evidence="2" id="KW-0812">Transmembrane</keyword>
<gene>
    <name evidence="3" type="ORF">V3390_05400</name>
</gene>
<proteinExistence type="predicted"/>
<feature type="region of interest" description="Disordered" evidence="1">
    <location>
        <begin position="125"/>
        <end position="157"/>
    </location>
</feature>
<feature type="transmembrane region" description="Helical" evidence="2">
    <location>
        <begin position="75"/>
        <end position="93"/>
    </location>
</feature>
<protein>
    <submittedName>
        <fullName evidence="3">Uncharacterized protein</fullName>
    </submittedName>
</protein>
<reference evidence="3 4" key="1">
    <citation type="submission" date="2024-01" db="EMBL/GenBank/DDBJ databases">
        <title>Novel species of the genus Luteimonas isolated from rivers.</title>
        <authorList>
            <person name="Lu H."/>
        </authorList>
    </citation>
    <scope>NUCLEOTIDE SEQUENCE [LARGE SCALE GENOMIC DNA]</scope>
    <source>
        <strain evidence="3 4">FXH3W</strain>
    </source>
</reference>
<feature type="compositionally biased region" description="Gly residues" evidence="1">
    <location>
        <begin position="140"/>
        <end position="157"/>
    </location>
</feature>
<evidence type="ECO:0000313" key="3">
    <source>
        <dbReference type="EMBL" id="MEF2155669.1"/>
    </source>
</evidence>
<keyword evidence="2" id="KW-1133">Transmembrane helix</keyword>
<organism evidence="3 4">
    <name type="scientific">Aquilutibacter rugosus</name>
    <dbReference type="NCBI Taxonomy" id="3115820"/>
    <lineage>
        <taxon>Bacteria</taxon>
        <taxon>Pseudomonadati</taxon>
        <taxon>Pseudomonadota</taxon>
        <taxon>Gammaproteobacteria</taxon>
        <taxon>Lysobacterales</taxon>
        <taxon>Lysobacteraceae</taxon>
        <taxon>Aquilutibacter</taxon>
    </lineage>
</organism>
<dbReference type="EMBL" id="JAZHBO010000002">
    <property type="protein sequence ID" value="MEF2155669.1"/>
    <property type="molecule type" value="Genomic_DNA"/>
</dbReference>
<comment type="caution">
    <text evidence="3">The sequence shown here is derived from an EMBL/GenBank/DDBJ whole genome shotgun (WGS) entry which is preliminary data.</text>
</comment>
<evidence type="ECO:0000313" key="4">
    <source>
        <dbReference type="Proteomes" id="UP001356170"/>
    </source>
</evidence>
<dbReference type="Proteomes" id="UP001356170">
    <property type="component" value="Unassembled WGS sequence"/>
</dbReference>
<feature type="transmembrane region" description="Helical" evidence="2">
    <location>
        <begin position="51"/>
        <end position="70"/>
    </location>
</feature>
<evidence type="ECO:0000256" key="2">
    <source>
        <dbReference type="SAM" id="Phobius"/>
    </source>
</evidence>